<evidence type="ECO:0000256" key="1">
    <source>
        <dbReference type="ARBA" id="ARBA00004052"/>
    </source>
</evidence>
<dbReference type="InterPro" id="IPR004167">
    <property type="entry name" value="PSBD"/>
</dbReference>
<dbReference type="Proteomes" id="UP000193427">
    <property type="component" value="Chromosome"/>
</dbReference>
<dbReference type="EMBL" id="CP015118">
    <property type="protein sequence ID" value="ARN20706.1"/>
    <property type="molecule type" value="Genomic_DNA"/>
</dbReference>
<dbReference type="GO" id="GO:0005829">
    <property type="term" value="C:cytosol"/>
    <property type="evidence" value="ECO:0007669"/>
    <property type="project" value="TreeGrafter"/>
</dbReference>
<dbReference type="InterPro" id="IPR006255">
    <property type="entry name" value="SucB"/>
</dbReference>
<evidence type="ECO:0000313" key="13">
    <source>
        <dbReference type="Proteomes" id="UP000193427"/>
    </source>
</evidence>
<dbReference type="Gene3D" id="4.10.320.10">
    <property type="entry name" value="E3-binding domain"/>
    <property type="match status" value="1"/>
</dbReference>
<dbReference type="GO" id="GO:0006099">
    <property type="term" value="P:tricarboxylic acid cycle"/>
    <property type="evidence" value="ECO:0007669"/>
    <property type="project" value="UniProtKB-UniRule"/>
</dbReference>
<dbReference type="Gene3D" id="2.40.50.100">
    <property type="match status" value="1"/>
</dbReference>
<evidence type="ECO:0000256" key="3">
    <source>
        <dbReference type="ARBA" id="ARBA00007317"/>
    </source>
</evidence>
<evidence type="ECO:0000256" key="4">
    <source>
        <dbReference type="ARBA" id="ARBA00012945"/>
    </source>
</evidence>
<evidence type="ECO:0000256" key="6">
    <source>
        <dbReference type="ARBA" id="ARBA00022532"/>
    </source>
</evidence>
<dbReference type="NCBIfam" id="TIGR01347">
    <property type="entry name" value="sucB"/>
    <property type="match status" value="1"/>
</dbReference>
<dbReference type="PROSITE" id="PS00189">
    <property type="entry name" value="LIPOYL"/>
    <property type="match status" value="1"/>
</dbReference>
<dbReference type="AlphaFoldDB" id="A0A1W6L8Z6"/>
<proteinExistence type="inferred from homology"/>
<dbReference type="InterPro" id="IPR003016">
    <property type="entry name" value="2-oxoA_DH_lipoyl-BS"/>
</dbReference>
<name>A0A1W6L8Z6_9BURK</name>
<evidence type="ECO:0000256" key="11">
    <source>
        <dbReference type="RuleBase" id="RU361138"/>
    </source>
</evidence>
<dbReference type="Gene3D" id="3.30.559.10">
    <property type="entry name" value="Chloramphenicol acetyltransferase-like domain"/>
    <property type="match status" value="1"/>
</dbReference>
<evidence type="ECO:0000256" key="9">
    <source>
        <dbReference type="ARBA" id="ARBA00023315"/>
    </source>
</evidence>
<evidence type="ECO:0000256" key="10">
    <source>
        <dbReference type="ARBA" id="ARBA00052761"/>
    </source>
</evidence>
<dbReference type="PANTHER" id="PTHR43416:SF5">
    <property type="entry name" value="DIHYDROLIPOYLLYSINE-RESIDUE SUCCINYLTRANSFERASE COMPONENT OF 2-OXOGLUTARATE DEHYDROGENASE COMPLEX, MITOCHONDRIAL"/>
    <property type="match status" value="1"/>
</dbReference>
<comment type="catalytic activity">
    <reaction evidence="10 11">
        <text>N(6)-[(R)-dihydrolipoyl]-L-lysyl-[protein] + succinyl-CoA = N(6)-[(R)-S(8)-succinyldihydrolipoyl]-L-lysyl-[protein] + CoA</text>
        <dbReference type="Rhea" id="RHEA:15213"/>
        <dbReference type="Rhea" id="RHEA-COMP:10475"/>
        <dbReference type="Rhea" id="RHEA-COMP:20092"/>
        <dbReference type="ChEBI" id="CHEBI:57287"/>
        <dbReference type="ChEBI" id="CHEBI:57292"/>
        <dbReference type="ChEBI" id="CHEBI:83100"/>
        <dbReference type="ChEBI" id="CHEBI:83120"/>
        <dbReference type="EC" id="2.3.1.61"/>
    </reaction>
</comment>
<evidence type="ECO:0000256" key="7">
    <source>
        <dbReference type="ARBA" id="ARBA00022679"/>
    </source>
</evidence>
<dbReference type="SUPFAM" id="SSF51230">
    <property type="entry name" value="Single hybrid motif"/>
    <property type="match status" value="1"/>
</dbReference>
<dbReference type="InterPro" id="IPR001078">
    <property type="entry name" value="2-oxoacid_DH_actylTfrase"/>
</dbReference>
<comment type="function">
    <text evidence="1 11">E2 component of the 2-oxoglutarate dehydrogenase (OGDH) complex which catalyzes the second step in the conversion of 2-oxoglutarate to succinyl-CoA and CO(2).</text>
</comment>
<dbReference type="RefSeq" id="WP_085750984.1">
    <property type="nucleotide sequence ID" value="NZ_BSPR01000007.1"/>
</dbReference>
<dbReference type="InterPro" id="IPR011053">
    <property type="entry name" value="Single_hybrid_motif"/>
</dbReference>
<dbReference type="UniPathway" id="UPA00868">
    <property type="reaction ID" value="UER00840"/>
</dbReference>
<evidence type="ECO:0000256" key="5">
    <source>
        <dbReference type="ARBA" id="ARBA00019511"/>
    </source>
</evidence>
<dbReference type="OrthoDB" id="9805770at2"/>
<keyword evidence="13" id="KW-1185">Reference proteome</keyword>
<sequence>MAIVEVKVPQLSESVAEATLLQWKKKPGEAVALDEILVEIETDKVVLEVPAPAAGVMAQLVKNDGESCTSDEVIAKIDTDASAQVSPLEIKPVPASAPAAAPAAAGGNKGDVAMPAAAKLLAENNLAASSVAGTGKDGRVTKGDVLGAIEGGAKAAAPAAKAVSAPVPAAVSKPLPAVAAPVQQNLGDRPEQRVPMSRLRARIAERLVQSQSTNAILTTFNEVNMAPVMEMRKKFQEKFEKEHGVKLGFMSFFVKAAVHALKKYPIVNASVDGNDIVYHGYFDIGIAVGSPRGLVVPVLRNVDQMTFADIEKKIAEFGAKARDGKLSLEELTGGTFSISNGGTFGSMLSTPIINPPQSAILGVHATKDRAVVENGQVVVRPMNYLAMSYDHRIIDGREAVLSLVAMKEALEDPARLLFDI</sequence>
<dbReference type="InterPro" id="IPR000089">
    <property type="entry name" value="Biotin_lipoyl"/>
</dbReference>
<dbReference type="EC" id="2.3.1.61" evidence="4 11"/>
<dbReference type="STRING" id="946333.A4W93_12820"/>
<dbReference type="Pfam" id="PF00364">
    <property type="entry name" value="Biotin_lipoyl"/>
    <property type="match status" value="1"/>
</dbReference>
<evidence type="ECO:0000256" key="2">
    <source>
        <dbReference type="ARBA" id="ARBA00005145"/>
    </source>
</evidence>
<comment type="pathway">
    <text evidence="2 11">Amino-acid degradation; L-lysine degradation via saccharopine pathway; glutaryl-CoA from L-lysine: step 6/6.</text>
</comment>
<gene>
    <name evidence="12" type="ORF">A4W93_12820</name>
</gene>
<dbReference type="PROSITE" id="PS50968">
    <property type="entry name" value="BIOTINYL_LIPOYL"/>
    <property type="match status" value="1"/>
</dbReference>
<keyword evidence="7 11" id="KW-0808">Transferase</keyword>
<dbReference type="InterPro" id="IPR036625">
    <property type="entry name" value="E3-bd_dom_sf"/>
</dbReference>
<keyword evidence="8 11" id="KW-0450">Lipoyl</keyword>
<comment type="similarity">
    <text evidence="3 11">Belongs to the 2-oxoacid dehydrogenase family.</text>
</comment>
<protein>
    <recommendedName>
        <fullName evidence="5 11">Dihydrolipoyllysine-residue succinyltransferase component of 2-oxoglutarate dehydrogenase complex</fullName>
        <ecNumber evidence="4 11">2.3.1.61</ecNumber>
    </recommendedName>
    <alternativeName>
        <fullName evidence="11">2-oxoglutarate dehydrogenase complex component E2</fullName>
    </alternativeName>
</protein>
<dbReference type="InterPro" id="IPR023213">
    <property type="entry name" value="CAT-like_dom_sf"/>
</dbReference>
<dbReference type="GO" id="GO:0045252">
    <property type="term" value="C:oxoglutarate dehydrogenase complex"/>
    <property type="evidence" value="ECO:0007669"/>
    <property type="project" value="UniProtKB-UniRule"/>
</dbReference>
<dbReference type="GO" id="GO:0004149">
    <property type="term" value="F:dihydrolipoyllysine-residue succinyltransferase activity"/>
    <property type="evidence" value="ECO:0007669"/>
    <property type="project" value="UniProtKB-UniRule"/>
</dbReference>
<keyword evidence="6 11" id="KW-0816">Tricarboxylic acid cycle</keyword>
<reference evidence="12 13" key="1">
    <citation type="submission" date="2016-04" db="EMBL/GenBank/DDBJ databases">
        <title>Complete genome sequence of natural rubber-degrading, novel Gram-negative bacterium, Rhizobacter gummiphilus strain NS21.</title>
        <authorList>
            <person name="Tabata M."/>
            <person name="Kasai D."/>
            <person name="Fukuda M."/>
        </authorList>
    </citation>
    <scope>NUCLEOTIDE SEQUENCE [LARGE SCALE GENOMIC DNA]</scope>
    <source>
        <strain evidence="12 13">NS21</strain>
    </source>
</reference>
<dbReference type="CDD" id="cd06849">
    <property type="entry name" value="lipoyl_domain"/>
    <property type="match status" value="1"/>
</dbReference>
<dbReference type="SUPFAM" id="SSF47005">
    <property type="entry name" value="Peripheral subunit-binding domain of 2-oxo acid dehydrogenase complex"/>
    <property type="match status" value="1"/>
</dbReference>
<dbReference type="NCBIfam" id="NF004309">
    <property type="entry name" value="PRK05704.1"/>
    <property type="match status" value="1"/>
</dbReference>
<dbReference type="Pfam" id="PF00198">
    <property type="entry name" value="2-oxoacid_dh"/>
    <property type="match status" value="1"/>
</dbReference>
<dbReference type="KEGG" id="rgu:A4W93_12820"/>
<evidence type="ECO:0000256" key="8">
    <source>
        <dbReference type="ARBA" id="ARBA00022823"/>
    </source>
</evidence>
<comment type="cofactor">
    <cofactor evidence="11">
        <name>(R)-lipoate</name>
        <dbReference type="ChEBI" id="CHEBI:83088"/>
    </cofactor>
    <text evidence="11">Binds 1 lipoyl cofactor covalently.</text>
</comment>
<keyword evidence="9 11" id="KW-0012">Acyltransferase</keyword>
<evidence type="ECO:0000313" key="12">
    <source>
        <dbReference type="EMBL" id="ARN20706.1"/>
    </source>
</evidence>
<dbReference type="FunFam" id="3.30.559.10:FF:000007">
    <property type="entry name" value="Dihydrolipoamide acetyltransferase component of pyruvate dehydrogenase complex"/>
    <property type="match status" value="1"/>
</dbReference>
<dbReference type="PANTHER" id="PTHR43416">
    <property type="entry name" value="DIHYDROLIPOYLLYSINE-RESIDUE SUCCINYLTRANSFERASE COMPONENT OF 2-OXOGLUTARATE DEHYDROGENASE COMPLEX, MITOCHONDRIAL-RELATED"/>
    <property type="match status" value="1"/>
</dbReference>
<dbReference type="Pfam" id="PF02817">
    <property type="entry name" value="E3_binding"/>
    <property type="match status" value="1"/>
</dbReference>
<dbReference type="GO" id="GO:0033512">
    <property type="term" value="P:L-lysine catabolic process to acetyl-CoA via saccharopine"/>
    <property type="evidence" value="ECO:0007669"/>
    <property type="project" value="UniProtKB-UniRule"/>
</dbReference>
<organism evidence="12 13">
    <name type="scientific">Piscinibacter gummiphilus</name>
    <dbReference type="NCBI Taxonomy" id="946333"/>
    <lineage>
        <taxon>Bacteria</taxon>
        <taxon>Pseudomonadati</taxon>
        <taxon>Pseudomonadota</taxon>
        <taxon>Betaproteobacteria</taxon>
        <taxon>Burkholderiales</taxon>
        <taxon>Sphaerotilaceae</taxon>
        <taxon>Piscinibacter</taxon>
    </lineage>
</organism>
<dbReference type="PROSITE" id="PS51826">
    <property type="entry name" value="PSBD"/>
    <property type="match status" value="1"/>
</dbReference>
<dbReference type="InterPro" id="IPR050537">
    <property type="entry name" value="2-oxoacid_dehydrogenase"/>
</dbReference>
<dbReference type="SUPFAM" id="SSF52777">
    <property type="entry name" value="CoA-dependent acyltransferases"/>
    <property type="match status" value="1"/>
</dbReference>
<accession>A0A1W6L8Z6</accession>